<gene>
    <name evidence="1" type="ORF">SAMN05192548_102934</name>
</gene>
<dbReference type="Proteomes" id="UP000184395">
    <property type="component" value="Unassembled WGS sequence"/>
</dbReference>
<protein>
    <submittedName>
        <fullName evidence="1">Uncharacterized protein</fullName>
    </submittedName>
</protein>
<dbReference type="EMBL" id="FRAB01000029">
    <property type="protein sequence ID" value="SHK60648.1"/>
    <property type="molecule type" value="Genomic_DNA"/>
</dbReference>
<evidence type="ECO:0000313" key="1">
    <source>
        <dbReference type="EMBL" id="SHK60648.1"/>
    </source>
</evidence>
<name>A0A1M6TV22_9BURK</name>
<proteinExistence type="predicted"/>
<organism evidence="1 2">
    <name type="scientific">Paraburkholderia terricola</name>
    <dbReference type="NCBI Taxonomy" id="169427"/>
    <lineage>
        <taxon>Bacteria</taxon>
        <taxon>Pseudomonadati</taxon>
        <taxon>Pseudomonadota</taxon>
        <taxon>Betaproteobacteria</taxon>
        <taxon>Burkholderiales</taxon>
        <taxon>Burkholderiaceae</taxon>
        <taxon>Paraburkholderia</taxon>
    </lineage>
</organism>
<dbReference type="AlphaFoldDB" id="A0A1M6TV22"/>
<reference evidence="1 2" key="1">
    <citation type="submission" date="2016-11" db="EMBL/GenBank/DDBJ databases">
        <authorList>
            <person name="Jaros S."/>
            <person name="Januszkiewicz K."/>
            <person name="Wedrychowicz H."/>
        </authorList>
    </citation>
    <scope>NUCLEOTIDE SEQUENCE [LARGE SCALE GENOMIC DNA]</scope>
    <source>
        <strain evidence="1 2">LMG 20594</strain>
    </source>
</reference>
<evidence type="ECO:0000313" key="2">
    <source>
        <dbReference type="Proteomes" id="UP000184395"/>
    </source>
</evidence>
<accession>A0A1M6TV22</accession>
<sequence>MPTRCRADVPALADAIWRVRPLAMVLTESEMTGALEEASGDYLGDRVAAIMAKKLGHPLEGAATERASAKKNKRKK</sequence>
<dbReference type="STRING" id="169427.SAMN05192548_102934"/>